<dbReference type="AlphaFoldDB" id="A0A104U5T6"/>
<dbReference type="Gene3D" id="2.40.30.170">
    <property type="match status" value="1"/>
</dbReference>
<dbReference type="GO" id="GO:1990281">
    <property type="term" value="C:efflux pump complex"/>
    <property type="evidence" value="ECO:0007669"/>
    <property type="project" value="TreeGrafter"/>
</dbReference>
<dbReference type="InterPro" id="IPR006143">
    <property type="entry name" value="RND_pump_MFP"/>
</dbReference>
<comment type="caution">
    <text evidence="8">The sequence shown here is derived from an EMBL/GenBank/DDBJ whole genome shotgun (WGS) entry which is preliminary data.</text>
</comment>
<protein>
    <submittedName>
        <fullName evidence="8">Hemolysin secretion protein D</fullName>
    </submittedName>
</protein>
<dbReference type="PANTHER" id="PTHR30469:SF29">
    <property type="entry name" value="BLR2860 PROTEIN"/>
    <property type="match status" value="1"/>
</dbReference>
<proteinExistence type="inferred from homology"/>
<dbReference type="GO" id="GO:0015562">
    <property type="term" value="F:efflux transmembrane transporter activity"/>
    <property type="evidence" value="ECO:0007669"/>
    <property type="project" value="TreeGrafter"/>
</dbReference>
<dbReference type="FunFam" id="2.40.30.170:FF:000010">
    <property type="entry name" value="Efflux RND transporter periplasmic adaptor subunit"/>
    <property type="match status" value="1"/>
</dbReference>
<dbReference type="Gene3D" id="2.40.50.100">
    <property type="match status" value="1"/>
</dbReference>
<feature type="domain" description="Multidrug resistance protein MdtA-like C-terminal permuted SH3" evidence="7">
    <location>
        <begin position="279"/>
        <end position="342"/>
    </location>
</feature>
<evidence type="ECO:0000259" key="6">
    <source>
        <dbReference type="Pfam" id="PF25954"/>
    </source>
</evidence>
<dbReference type="InterPro" id="IPR058627">
    <property type="entry name" value="MdtA-like_C"/>
</dbReference>
<evidence type="ECO:0000256" key="1">
    <source>
        <dbReference type="ARBA" id="ARBA00004196"/>
    </source>
</evidence>
<comment type="similarity">
    <text evidence="2">Belongs to the membrane fusion protein (MFP) (TC 8.A.1) family.</text>
</comment>
<accession>A0A104U5T6</accession>
<feature type="region of interest" description="Disordered" evidence="4">
    <location>
        <begin position="358"/>
        <end position="382"/>
    </location>
</feature>
<dbReference type="PANTHER" id="PTHR30469">
    <property type="entry name" value="MULTIDRUG RESISTANCE PROTEIN MDTA"/>
    <property type="match status" value="1"/>
</dbReference>
<feature type="compositionally biased region" description="Basic and acidic residues" evidence="4">
    <location>
        <begin position="358"/>
        <end position="371"/>
    </location>
</feature>
<dbReference type="SUPFAM" id="SSF111369">
    <property type="entry name" value="HlyD-like secretion proteins"/>
    <property type="match status" value="1"/>
</dbReference>
<reference evidence="8 9" key="1">
    <citation type="submission" date="2015-11" db="EMBL/GenBank/DDBJ databases">
        <title>Expanding the genomic diversity of Burkholderia species for the development of highly accurate diagnostics.</title>
        <authorList>
            <person name="Sahl J."/>
            <person name="Keim P."/>
            <person name="Wagner D."/>
        </authorList>
    </citation>
    <scope>NUCLEOTIDE SEQUENCE [LARGE SCALE GENOMIC DNA]</scope>
    <source>
        <strain evidence="8 9">MSMB2087WGS</strain>
    </source>
</reference>
<dbReference type="NCBIfam" id="TIGR01730">
    <property type="entry name" value="RND_mfp"/>
    <property type="match status" value="1"/>
</dbReference>
<organism evidence="8 9">
    <name type="scientific">Burkholderia ubonensis</name>
    <dbReference type="NCBI Taxonomy" id="101571"/>
    <lineage>
        <taxon>Bacteria</taxon>
        <taxon>Pseudomonadati</taxon>
        <taxon>Pseudomonadota</taxon>
        <taxon>Betaproteobacteria</taxon>
        <taxon>Burkholderiales</taxon>
        <taxon>Burkholderiaceae</taxon>
        <taxon>Burkholderia</taxon>
        <taxon>Burkholderia cepacia complex</taxon>
    </lineage>
</organism>
<evidence type="ECO:0000259" key="5">
    <source>
        <dbReference type="Pfam" id="PF25917"/>
    </source>
</evidence>
<feature type="domain" description="Multidrug resistance protein MdtA-like barrel-sandwich hybrid" evidence="5">
    <location>
        <begin position="67"/>
        <end position="194"/>
    </location>
</feature>
<dbReference type="Pfam" id="PF25967">
    <property type="entry name" value="RND-MFP_C"/>
    <property type="match status" value="1"/>
</dbReference>
<dbReference type="Pfam" id="PF25954">
    <property type="entry name" value="Beta-barrel_RND_2"/>
    <property type="match status" value="1"/>
</dbReference>
<dbReference type="Proteomes" id="UP000060630">
    <property type="component" value="Unassembled WGS sequence"/>
</dbReference>
<dbReference type="Pfam" id="PF25917">
    <property type="entry name" value="BSH_RND"/>
    <property type="match status" value="1"/>
</dbReference>
<sequence length="382" mass="40039">MKSSQLILAGTAMAVVFGGLFLWRNGREAVANEAPPPSPPMSVTASVVRAGTAPSSLDAIGTLVAVRQVMLAPEVAGRITAIHFTPGSQVSQGQALVQLYDDPERAQLSSLQAKAAFAKNQLARSQTLAPVGAEPRSTFDQHQFDYQSASADARQVEAVIRQKLVRAPFAGEIGIRQVNLGQYLNAGDAIATLTDLDTLYANFTLPQKYLGQLRAGQAVHLTADAYPGRDFVGKVTTIEPRVGDATRNVTVQATLENTGHPLRPGMYAHVTLNLPPRPDVLTVPDTAVQSSQDGDTVAVVDKPNTQGVGTVAFRKVRTGIAGGGRVEVLDGLRAGEVVLTAGQVRVAPGARVKIAYDRHDGDGGDAGREAGRIATGNAGTAQ</sequence>
<dbReference type="InterPro" id="IPR058625">
    <property type="entry name" value="MdtA-like_BSH"/>
</dbReference>
<dbReference type="RefSeq" id="WP_059654478.1">
    <property type="nucleotide sequence ID" value="NZ_LOXJ01000019.1"/>
</dbReference>
<evidence type="ECO:0000256" key="4">
    <source>
        <dbReference type="SAM" id="MobiDB-lite"/>
    </source>
</evidence>
<dbReference type="Gene3D" id="2.40.420.20">
    <property type="match status" value="1"/>
</dbReference>
<gene>
    <name evidence="8" type="ORF">WL29_25590</name>
</gene>
<evidence type="ECO:0000313" key="8">
    <source>
        <dbReference type="EMBL" id="KWA83006.1"/>
    </source>
</evidence>
<evidence type="ECO:0000256" key="2">
    <source>
        <dbReference type="ARBA" id="ARBA00009477"/>
    </source>
</evidence>
<name>A0A104U5T6_9BURK</name>
<evidence type="ECO:0000259" key="7">
    <source>
        <dbReference type="Pfam" id="PF25967"/>
    </source>
</evidence>
<keyword evidence="3" id="KW-0813">Transport</keyword>
<comment type="subcellular location">
    <subcellularLocation>
        <location evidence="1">Cell envelope</location>
    </subcellularLocation>
</comment>
<evidence type="ECO:0000313" key="9">
    <source>
        <dbReference type="Proteomes" id="UP000060630"/>
    </source>
</evidence>
<feature type="domain" description="CusB-like beta-barrel" evidence="6">
    <location>
        <begin position="201"/>
        <end position="273"/>
    </location>
</feature>
<dbReference type="EMBL" id="LPHD01000061">
    <property type="protein sequence ID" value="KWA83006.1"/>
    <property type="molecule type" value="Genomic_DNA"/>
</dbReference>
<dbReference type="InterPro" id="IPR058792">
    <property type="entry name" value="Beta-barrel_RND_2"/>
</dbReference>
<evidence type="ECO:0000256" key="3">
    <source>
        <dbReference type="ARBA" id="ARBA00022448"/>
    </source>
</evidence>